<reference evidence="1" key="1">
    <citation type="submission" date="2018-06" db="EMBL/GenBank/DDBJ databases">
        <authorList>
            <person name="Zhirakovskaya E."/>
        </authorList>
    </citation>
    <scope>NUCLEOTIDE SEQUENCE</scope>
</reference>
<gene>
    <name evidence="1" type="ORF">MNBD_DELTA03-1071</name>
</gene>
<dbReference type="InterPro" id="IPR041854">
    <property type="entry name" value="BFD-like_2Fe2S-bd_dom_sf"/>
</dbReference>
<dbReference type="Gene3D" id="1.10.10.1100">
    <property type="entry name" value="BFD-like [2Fe-2S]-binding domain"/>
    <property type="match status" value="1"/>
</dbReference>
<accession>A0A3B0V5S5</accession>
<protein>
    <submittedName>
        <fullName evidence="1">Uncharacterized protein</fullName>
    </submittedName>
</protein>
<dbReference type="AlphaFoldDB" id="A0A3B0V5S5"/>
<dbReference type="EMBL" id="UOEX01000026">
    <property type="protein sequence ID" value="VAW33267.1"/>
    <property type="molecule type" value="Genomic_DNA"/>
</dbReference>
<organism evidence="1">
    <name type="scientific">hydrothermal vent metagenome</name>
    <dbReference type="NCBI Taxonomy" id="652676"/>
    <lineage>
        <taxon>unclassified sequences</taxon>
        <taxon>metagenomes</taxon>
        <taxon>ecological metagenomes</taxon>
    </lineage>
</organism>
<evidence type="ECO:0000313" key="1">
    <source>
        <dbReference type="EMBL" id="VAW33267.1"/>
    </source>
</evidence>
<name>A0A3B0V5S5_9ZZZZ</name>
<proteinExistence type="predicted"/>
<sequence>MTEYVCYCFKHTARDIEADVKAHGKSTIMAAIAAAKKVGGCHCETTNPKGR</sequence>